<dbReference type="Pfam" id="PF07811">
    <property type="entry name" value="TadE"/>
    <property type="match status" value="1"/>
</dbReference>
<evidence type="ECO:0000259" key="2">
    <source>
        <dbReference type="Pfam" id="PF07811"/>
    </source>
</evidence>
<protein>
    <submittedName>
        <fullName evidence="3">TadE/TadG family type IV pilus assembly protein</fullName>
    </submittedName>
</protein>
<gene>
    <name evidence="3" type="ORF">QJ522_21645</name>
</gene>
<dbReference type="EMBL" id="JASCXX010000046">
    <property type="protein sequence ID" value="MDI6451680.1"/>
    <property type="molecule type" value="Genomic_DNA"/>
</dbReference>
<reference evidence="3" key="1">
    <citation type="submission" date="2023-05" db="EMBL/GenBank/DDBJ databases">
        <title>Anaerotaeda fermentans gen. nov., sp. nov., a novel anaerobic planctomycete of the new family within the order Sedimentisphaerales isolated from Taman Peninsula, Russia.</title>
        <authorList>
            <person name="Khomyakova M.A."/>
            <person name="Merkel A.Y."/>
            <person name="Slobodkin A.I."/>
        </authorList>
    </citation>
    <scope>NUCLEOTIDE SEQUENCE</scope>
    <source>
        <strain evidence="3">M17dextr</strain>
    </source>
</reference>
<feature type="transmembrane region" description="Helical" evidence="1">
    <location>
        <begin position="21"/>
        <end position="43"/>
    </location>
</feature>
<dbReference type="Proteomes" id="UP001431776">
    <property type="component" value="Unassembled WGS sequence"/>
</dbReference>
<accession>A0AAW6U1B2</accession>
<feature type="domain" description="TadE-like" evidence="2">
    <location>
        <begin position="15"/>
        <end position="57"/>
    </location>
</feature>
<name>A0AAW6U1B2_9BACT</name>
<evidence type="ECO:0000313" key="4">
    <source>
        <dbReference type="Proteomes" id="UP001431776"/>
    </source>
</evidence>
<keyword evidence="1" id="KW-0472">Membrane</keyword>
<evidence type="ECO:0000256" key="1">
    <source>
        <dbReference type="SAM" id="Phobius"/>
    </source>
</evidence>
<organism evidence="3 4">
    <name type="scientific">Anaerobaca lacustris</name>
    <dbReference type="NCBI Taxonomy" id="3044600"/>
    <lineage>
        <taxon>Bacteria</taxon>
        <taxon>Pseudomonadati</taxon>
        <taxon>Planctomycetota</taxon>
        <taxon>Phycisphaerae</taxon>
        <taxon>Sedimentisphaerales</taxon>
        <taxon>Anaerobacaceae</taxon>
        <taxon>Anaerobaca</taxon>
    </lineage>
</organism>
<comment type="caution">
    <text evidence="3">The sequence shown here is derived from an EMBL/GenBank/DDBJ whole genome shotgun (WGS) entry which is preliminary data.</text>
</comment>
<sequence>MARLRAYKGRQRYRGTALAEAAIVLMLLLLVTLGALQYGWAFYCLQRATNAARHGARAQAVVNPPSQAETSAQMQAMISDLQPTIEWPTAEEGMVTARVVVSQAKVQLFPGLLPVPELRPTVTMRREGP</sequence>
<keyword evidence="4" id="KW-1185">Reference proteome</keyword>
<keyword evidence="1" id="KW-1133">Transmembrane helix</keyword>
<dbReference type="AlphaFoldDB" id="A0AAW6U1B2"/>
<keyword evidence="1" id="KW-0812">Transmembrane</keyword>
<dbReference type="RefSeq" id="WP_349247088.1">
    <property type="nucleotide sequence ID" value="NZ_JASCXX010000046.1"/>
</dbReference>
<evidence type="ECO:0000313" key="3">
    <source>
        <dbReference type="EMBL" id="MDI6451680.1"/>
    </source>
</evidence>
<dbReference type="InterPro" id="IPR012495">
    <property type="entry name" value="TadE-like_dom"/>
</dbReference>
<proteinExistence type="predicted"/>